<name>A0A6A6Q500_9PEZI</name>
<proteinExistence type="inferred from homology"/>
<dbReference type="PANTHER" id="PTHR42973">
    <property type="entry name" value="BINDING OXIDOREDUCTASE, PUTATIVE (AFU_ORTHOLOGUE AFUA_1G17690)-RELATED"/>
    <property type="match status" value="1"/>
</dbReference>
<reference evidence="7" key="1">
    <citation type="journal article" date="2020" name="Stud. Mycol.">
        <title>101 Dothideomycetes genomes: a test case for predicting lifestyles and emergence of pathogens.</title>
        <authorList>
            <person name="Haridas S."/>
            <person name="Albert R."/>
            <person name="Binder M."/>
            <person name="Bloem J."/>
            <person name="Labutti K."/>
            <person name="Salamov A."/>
            <person name="Andreopoulos B."/>
            <person name="Baker S."/>
            <person name="Barry K."/>
            <person name="Bills G."/>
            <person name="Bluhm B."/>
            <person name="Cannon C."/>
            <person name="Castanera R."/>
            <person name="Culley D."/>
            <person name="Daum C."/>
            <person name="Ezra D."/>
            <person name="Gonzalez J."/>
            <person name="Henrissat B."/>
            <person name="Kuo A."/>
            <person name="Liang C."/>
            <person name="Lipzen A."/>
            <person name="Lutzoni F."/>
            <person name="Magnuson J."/>
            <person name="Mondo S."/>
            <person name="Nolan M."/>
            <person name="Ohm R."/>
            <person name="Pangilinan J."/>
            <person name="Park H.-J."/>
            <person name="Ramirez L."/>
            <person name="Alfaro M."/>
            <person name="Sun H."/>
            <person name="Tritt A."/>
            <person name="Yoshinaga Y."/>
            <person name="Zwiers L.-H."/>
            <person name="Turgeon B."/>
            <person name="Goodwin S."/>
            <person name="Spatafora J."/>
            <person name="Crous P."/>
            <person name="Grigoriev I."/>
        </authorList>
    </citation>
    <scope>NUCLEOTIDE SEQUENCE</scope>
    <source>
        <strain evidence="7">CBS 113389</strain>
    </source>
</reference>
<dbReference type="InterPro" id="IPR012951">
    <property type="entry name" value="BBE"/>
</dbReference>
<evidence type="ECO:0000256" key="2">
    <source>
        <dbReference type="ARBA" id="ARBA00005466"/>
    </source>
</evidence>
<dbReference type="SUPFAM" id="SSF56176">
    <property type="entry name" value="FAD-binding/transporter-associated domain-like"/>
    <property type="match status" value="1"/>
</dbReference>
<dbReference type="InterPro" id="IPR016166">
    <property type="entry name" value="FAD-bd_PCMH"/>
</dbReference>
<dbReference type="RefSeq" id="XP_033593056.1">
    <property type="nucleotide sequence ID" value="XM_033738720.1"/>
</dbReference>
<sequence length="501" mass="54025">MSSKAPSKRLITPDDINKLRDLLSSTDAHVRAPSDADYDKSISRWSSAAQKPAGVAIVPTTAQEVSIAVKYASENGIDLAVKCGGHSTAGVSSTNGGLLIDLGRMRGVDVDAEKRLLHVQGGALWMDVDAAAWKHGLATVGGTVADTGVGGLTLGGGYGHLSGGLGLVIDNTVSFTVVLANGEIKTASKHENEDLFWALNGAGQNFGVVTEFVLQAYPQKELYMGMLLFPPTPEVITKLVAIINDLFTIHQTPEGPQAKVKGQLGSLIGFAKPPPAGGETMILMTLVFNGTEEEAKPLLQPLFDLNPAVNAMRMDAYPEANKLIPQEYGLRSSMKGAAFMLPVREQFFNDCKETFEKFIDSCDDAAGSVVAWELFDPSKVAELSTGSFANRGHHLNSLVMPVWKQAENDKRCRQFARDVSNMFKEEIELQGKQASEGLEGGAGVRGKQGAVMLYGNYDQYEEISKDIFGSNYPELQKLKAKYDPTNMFDKLFAITPDKARA</sequence>
<keyword evidence="3" id="KW-0285">Flavoprotein</keyword>
<dbReference type="InterPro" id="IPR036318">
    <property type="entry name" value="FAD-bd_PCMH-like_sf"/>
</dbReference>
<gene>
    <name evidence="7" type="ORF">BDY17DRAFT_79917</name>
</gene>
<keyword evidence="4" id="KW-0274">FAD</keyword>
<feature type="domain" description="FAD-binding PCMH-type" evidence="6">
    <location>
        <begin position="48"/>
        <end position="219"/>
    </location>
</feature>
<accession>A0A6A6Q500</accession>
<dbReference type="Proteomes" id="UP000799767">
    <property type="component" value="Unassembled WGS sequence"/>
</dbReference>
<comment type="cofactor">
    <cofactor evidence="1">
        <name>FAD</name>
        <dbReference type="ChEBI" id="CHEBI:57692"/>
    </cofactor>
</comment>
<evidence type="ECO:0000259" key="6">
    <source>
        <dbReference type="PROSITE" id="PS51387"/>
    </source>
</evidence>
<dbReference type="InterPro" id="IPR016167">
    <property type="entry name" value="FAD-bd_PCMH_sub1"/>
</dbReference>
<dbReference type="Gene3D" id="3.40.462.20">
    <property type="match status" value="1"/>
</dbReference>
<dbReference type="InterPro" id="IPR016169">
    <property type="entry name" value="FAD-bd_PCMH_sub2"/>
</dbReference>
<evidence type="ECO:0000256" key="4">
    <source>
        <dbReference type="ARBA" id="ARBA00022827"/>
    </source>
</evidence>
<dbReference type="Gene3D" id="3.30.465.10">
    <property type="match status" value="1"/>
</dbReference>
<dbReference type="PROSITE" id="PS51387">
    <property type="entry name" value="FAD_PCMH"/>
    <property type="match status" value="1"/>
</dbReference>
<dbReference type="Gene3D" id="3.30.43.10">
    <property type="entry name" value="Uridine Diphospho-n-acetylenolpyruvylglucosamine Reductase, domain 2"/>
    <property type="match status" value="1"/>
</dbReference>
<dbReference type="InterPro" id="IPR006094">
    <property type="entry name" value="Oxid_FAD_bind_N"/>
</dbReference>
<protein>
    <recommendedName>
        <fullName evidence="6">FAD-binding PCMH-type domain-containing protein</fullName>
    </recommendedName>
</protein>
<dbReference type="GO" id="GO:0071949">
    <property type="term" value="F:FAD binding"/>
    <property type="evidence" value="ECO:0007669"/>
    <property type="project" value="InterPro"/>
</dbReference>
<dbReference type="GeneID" id="54479721"/>
<dbReference type="Pfam" id="PF08031">
    <property type="entry name" value="BBE"/>
    <property type="match status" value="1"/>
</dbReference>
<evidence type="ECO:0000313" key="8">
    <source>
        <dbReference type="Proteomes" id="UP000799767"/>
    </source>
</evidence>
<dbReference type="GO" id="GO:0016491">
    <property type="term" value="F:oxidoreductase activity"/>
    <property type="evidence" value="ECO:0007669"/>
    <property type="project" value="UniProtKB-KW"/>
</dbReference>
<dbReference type="AlphaFoldDB" id="A0A6A6Q500"/>
<dbReference type="OrthoDB" id="415825at2759"/>
<dbReference type="PANTHER" id="PTHR42973:SF39">
    <property type="entry name" value="FAD-BINDING PCMH-TYPE DOMAIN-CONTAINING PROTEIN"/>
    <property type="match status" value="1"/>
</dbReference>
<dbReference type="Pfam" id="PF01565">
    <property type="entry name" value="FAD_binding_4"/>
    <property type="match status" value="1"/>
</dbReference>
<dbReference type="InterPro" id="IPR050416">
    <property type="entry name" value="FAD-linked_Oxidoreductase"/>
</dbReference>
<evidence type="ECO:0000256" key="5">
    <source>
        <dbReference type="ARBA" id="ARBA00023002"/>
    </source>
</evidence>
<evidence type="ECO:0000256" key="3">
    <source>
        <dbReference type="ARBA" id="ARBA00022630"/>
    </source>
</evidence>
<keyword evidence="5" id="KW-0560">Oxidoreductase</keyword>
<evidence type="ECO:0000256" key="1">
    <source>
        <dbReference type="ARBA" id="ARBA00001974"/>
    </source>
</evidence>
<comment type="similarity">
    <text evidence="2">Belongs to the oxygen-dependent FAD-linked oxidoreductase family.</text>
</comment>
<keyword evidence="8" id="KW-1185">Reference proteome</keyword>
<dbReference type="EMBL" id="MU001632">
    <property type="protein sequence ID" value="KAF2486487.1"/>
    <property type="molecule type" value="Genomic_DNA"/>
</dbReference>
<organism evidence="7 8">
    <name type="scientific">Neohortaea acidophila</name>
    <dbReference type="NCBI Taxonomy" id="245834"/>
    <lineage>
        <taxon>Eukaryota</taxon>
        <taxon>Fungi</taxon>
        <taxon>Dikarya</taxon>
        <taxon>Ascomycota</taxon>
        <taxon>Pezizomycotina</taxon>
        <taxon>Dothideomycetes</taxon>
        <taxon>Dothideomycetidae</taxon>
        <taxon>Mycosphaerellales</taxon>
        <taxon>Teratosphaeriaceae</taxon>
        <taxon>Neohortaea</taxon>
    </lineage>
</organism>
<evidence type="ECO:0000313" key="7">
    <source>
        <dbReference type="EMBL" id="KAF2486487.1"/>
    </source>
</evidence>